<dbReference type="GO" id="GO:0006313">
    <property type="term" value="P:DNA transposition"/>
    <property type="evidence" value="ECO:0007669"/>
    <property type="project" value="InterPro"/>
</dbReference>
<protein>
    <recommendedName>
        <fullName evidence="1">Transposase IS200-like domain-containing protein</fullName>
    </recommendedName>
</protein>
<dbReference type="GO" id="GO:0003677">
    <property type="term" value="F:DNA binding"/>
    <property type="evidence" value="ECO:0007669"/>
    <property type="project" value="InterPro"/>
</dbReference>
<evidence type="ECO:0000313" key="3">
    <source>
        <dbReference type="Proteomes" id="UP000318711"/>
    </source>
</evidence>
<dbReference type="InterPro" id="IPR036515">
    <property type="entry name" value="Transposase_17_sf"/>
</dbReference>
<dbReference type="InterPro" id="IPR002686">
    <property type="entry name" value="Transposase_17"/>
</dbReference>
<dbReference type="SMART" id="SM01321">
    <property type="entry name" value="Y1_Tnp"/>
    <property type="match status" value="1"/>
</dbReference>
<dbReference type="EMBL" id="VMGL01000056">
    <property type="protein sequence ID" value="TSC95773.1"/>
    <property type="molecule type" value="Genomic_DNA"/>
</dbReference>
<evidence type="ECO:0000259" key="1">
    <source>
        <dbReference type="SMART" id="SM01321"/>
    </source>
</evidence>
<evidence type="ECO:0000313" key="2">
    <source>
        <dbReference type="EMBL" id="TSC95773.1"/>
    </source>
</evidence>
<organism evidence="2 3">
    <name type="scientific">Candidatus Berkelbacteria bacterium Licking1014_2</name>
    <dbReference type="NCBI Taxonomy" id="2017146"/>
    <lineage>
        <taxon>Bacteria</taxon>
        <taxon>Candidatus Berkelbacteria</taxon>
    </lineage>
</organism>
<accession>A0A554LSB7</accession>
<dbReference type="Proteomes" id="UP000318711">
    <property type="component" value="Unassembled WGS sequence"/>
</dbReference>
<dbReference type="AlphaFoldDB" id="A0A554LSB7"/>
<feature type="domain" description="Transposase IS200-like" evidence="1">
    <location>
        <begin position="8"/>
        <end position="153"/>
    </location>
</feature>
<sequence>MERKEKLVNGGVYHILTKSIAGYNVFNKDNDYQRILDVIKYYQNKDVTLSYSKYYNLTNQFKESIDEQLYSPPRKLIVQIIAFCLMPTHIHLILKQLADNGISIFMRNILNSYSHYFNLLHQRKGPLWEGKFKNILVENDNQLLHLTRYIHLNPSSAGLVKNPQDWKYSSYNEYIGANEQSSKIADYNEILDIRPGYYKQFVEERKDYQKLISKIKKVLLENYHG</sequence>
<proteinExistence type="predicted"/>
<dbReference type="PANTHER" id="PTHR34322">
    <property type="entry name" value="TRANSPOSASE, Y1_TNP DOMAIN-CONTAINING"/>
    <property type="match status" value="1"/>
</dbReference>
<dbReference type="SUPFAM" id="SSF143422">
    <property type="entry name" value="Transposase IS200-like"/>
    <property type="match status" value="1"/>
</dbReference>
<reference evidence="2 3" key="1">
    <citation type="submission" date="2017-07" db="EMBL/GenBank/DDBJ databases">
        <title>Mechanisms for carbon and nitrogen cycling indicate functional differentiation within the Candidate Phyla Radiation.</title>
        <authorList>
            <person name="Danczak R.E."/>
            <person name="Johnston M.D."/>
            <person name="Kenah C."/>
            <person name="Slattery M."/>
            <person name="Wrighton K.C."/>
            <person name="Wilkins M.J."/>
        </authorList>
    </citation>
    <scope>NUCLEOTIDE SEQUENCE [LARGE SCALE GENOMIC DNA]</scope>
    <source>
        <strain evidence="2">Licking1014_2</strain>
    </source>
</reference>
<dbReference type="PANTHER" id="PTHR34322:SF2">
    <property type="entry name" value="TRANSPOSASE IS200-LIKE DOMAIN-CONTAINING PROTEIN"/>
    <property type="match status" value="1"/>
</dbReference>
<gene>
    <name evidence="2" type="ORF">CEN88_434</name>
</gene>
<dbReference type="Gene3D" id="3.30.70.1290">
    <property type="entry name" value="Transposase IS200-like"/>
    <property type="match status" value="1"/>
</dbReference>
<dbReference type="Pfam" id="PF01797">
    <property type="entry name" value="Y1_Tnp"/>
    <property type="match status" value="1"/>
</dbReference>
<comment type="caution">
    <text evidence="2">The sequence shown here is derived from an EMBL/GenBank/DDBJ whole genome shotgun (WGS) entry which is preliminary data.</text>
</comment>
<dbReference type="GO" id="GO:0004803">
    <property type="term" value="F:transposase activity"/>
    <property type="evidence" value="ECO:0007669"/>
    <property type="project" value="InterPro"/>
</dbReference>
<name>A0A554LSB7_9BACT</name>